<dbReference type="STRING" id="1450537.A0A395I7B7"/>
<proteinExistence type="predicted"/>
<dbReference type="PROSITE" id="PS50011">
    <property type="entry name" value="PROTEIN_KINASE_DOM"/>
    <property type="match status" value="1"/>
</dbReference>
<dbReference type="Proteomes" id="UP000248961">
    <property type="component" value="Unassembled WGS sequence"/>
</dbReference>
<dbReference type="Pfam" id="PF00069">
    <property type="entry name" value="Pkinase"/>
    <property type="match status" value="1"/>
</dbReference>
<protein>
    <recommendedName>
        <fullName evidence="1">Protein kinase domain-containing protein</fullName>
    </recommendedName>
</protein>
<reference evidence="2 3" key="1">
    <citation type="submission" date="2018-02" db="EMBL/GenBank/DDBJ databases">
        <title>The genomes of Aspergillus section Nigri reveals drivers in fungal speciation.</title>
        <authorList>
            <consortium name="DOE Joint Genome Institute"/>
            <person name="Vesth T.C."/>
            <person name="Nybo J."/>
            <person name="Theobald S."/>
            <person name="Brandl J."/>
            <person name="Frisvad J.C."/>
            <person name="Nielsen K.F."/>
            <person name="Lyhne E.K."/>
            <person name="Kogle M.E."/>
            <person name="Kuo A."/>
            <person name="Riley R."/>
            <person name="Clum A."/>
            <person name="Nolan M."/>
            <person name="Lipzen A."/>
            <person name="Salamov A."/>
            <person name="Henrissat B."/>
            <person name="Wiebenga A."/>
            <person name="De vries R.P."/>
            <person name="Grigoriev I.V."/>
            <person name="Mortensen U.H."/>
            <person name="Andersen M.R."/>
            <person name="Baker S.E."/>
        </authorList>
    </citation>
    <scope>NUCLEOTIDE SEQUENCE [LARGE SCALE GENOMIC DNA]</scope>
    <source>
        <strain evidence="2 3">CBS 101889</strain>
    </source>
</reference>
<name>A0A395I7B7_ASPHC</name>
<accession>A0A395I7B7</accession>
<evidence type="ECO:0000313" key="3">
    <source>
        <dbReference type="Proteomes" id="UP000248961"/>
    </source>
</evidence>
<dbReference type="InterPro" id="IPR000719">
    <property type="entry name" value="Prot_kinase_dom"/>
</dbReference>
<keyword evidence="3" id="KW-1185">Reference proteome</keyword>
<dbReference type="GO" id="GO:0004672">
    <property type="term" value="F:protein kinase activity"/>
    <property type="evidence" value="ECO:0007669"/>
    <property type="project" value="InterPro"/>
</dbReference>
<feature type="domain" description="Protein kinase" evidence="1">
    <location>
        <begin position="8"/>
        <end position="192"/>
    </location>
</feature>
<dbReference type="AlphaFoldDB" id="A0A395I7B7"/>
<dbReference type="SUPFAM" id="SSF56112">
    <property type="entry name" value="Protein kinase-like (PK-like)"/>
    <property type="match status" value="1"/>
</dbReference>
<evidence type="ECO:0000259" key="1">
    <source>
        <dbReference type="PROSITE" id="PS50011"/>
    </source>
</evidence>
<dbReference type="RefSeq" id="XP_025554853.1">
    <property type="nucleotide sequence ID" value="XM_025699234.1"/>
</dbReference>
<sequence length="192" mass="21700">MEVIQKNEAFKKIDGGMKFSYVQVFVHQDGKLYTGKWMNRFDSPKTLEDLQDVKQIPMDGRGPKVNHAWSAIYMKTPSLLALVDGDLEQQITREVETCEILRKHPHPHIATYYGYQATRGRVSGLCFKRYASTLLESVNPQSLNKVAFRSSARELVTADMGTRLEGIRAAVTHLHSLGLVHNDINPANVMLD</sequence>
<organism evidence="2 3">
    <name type="scientific">Aspergillus homomorphus (strain CBS 101889)</name>
    <dbReference type="NCBI Taxonomy" id="1450537"/>
    <lineage>
        <taxon>Eukaryota</taxon>
        <taxon>Fungi</taxon>
        <taxon>Dikarya</taxon>
        <taxon>Ascomycota</taxon>
        <taxon>Pezizomycotina</taxon>
        <taxon>Eurotiomycetes</taxon>
        <taxon>Eurotiomycetidae</taxon>
        <taxon>Eurotiales</taxon>
        <taxon>Aspergillaceae</taxon>
        <taxon>Aspergillus</taxon>
        <taxon>Aspergillus subgen. Circumdati</taxon>
    </lineage>
</organism>
<dbReference type="EMBL" id="KZ824270">
    <property type="protein sequence ID" value="RAL15699.1"/>
    <property type="molecule type" value="Genomic_DNA"/>
</dbReference>
<dbReference type="InterPro" id="IPR011009">
    <property type="entry name" value="Kinase-like_dom_sf"/>
</dbReference>
<dbReference type="VEuPathDB" id="FungiDB:BO97DRAFT_458571"/>
<gene>
    <name evidence="2" type="ORF">BO97DRAFT_458571</name>
</gene>
<dbReference type="GeneID" id="37203523"/>
<evidence type="ECO:0000313" key="2">
    <source>
        <dbReference type="EMBL" id="RAL15699.1"/>
    </source>
</evidence>
<dbReference type="OrthoDB" id="4062651at2759"/>
<dbReference type="Gene3D" id="1.10.510.10">
    <property type="entry name" value="Transferase(Phosphotransferase) domain 1"/>
    <property type="match status" value="1"/>
</dbReference>
<dbReference type="GO" id="GO:0005524">
    <property type="term" value="F:ATP binding"/>
    <property type="evidence" value="ECO:0007669"/>
    <property type="project" value="InterPro"/>
</dbReference>